<feature type="compositionally biased region" description="Basic and acidic residues" evidence="1">
    <location>
        <begin position="66"/>
        <end position="78"/>
    </location>
</feature>
<organism evidence="2 3">
    <name type="scientific">Saponaria officinalis</name>
    <name type="common">Common soapwort</name>
    <name type="synonym">Lychnis saponaria</name>
    <dbReference type="NCBI Taxonomy" id="3572"/>
    <lineage>
        <taxon>Eukaryota</taxon>
        <taxon>Viridiplantae</taxon>
        <taxon>Streptophyta</taxon>
        <taxon>Embryophyta</taxon>
        <taxon>Tracheophyta</taxon>
        <taxon>Spermatophyta</taxon>
        <taxon>Magnoliopsida</taxon>
        <taxon>eudicotyledons</taxon>
        <taxon>Gunneridae</taxon>
        <taxon>Pentapetalae</taxon>
        <taxon>Caryophyllales</taxon>
        <taxon>Caryophyllaceae</taxon>
        <taxon>Caryophylleae</taxon>
        <taxon>Saponaria</taxon>
    </lineage>
</organism>
<name>A0AAW1J6U6_SAPOF</name>
<dbReference type="EMBL" id="JBDFQZ010000008">
    <property type="protein sequence ID" value="KAK9698485.1"/>
    <property type="molecule type" value="Genomic_DNA"/>
</dbReference>
<evidence type="ECO:0000313" key="2">
    <source>
        <dbReference type="EMBL" id="KAK9698485.1"/>
    </source>
</evidence>
<proteinExistence type="predicted"/>
<dbReference type="Proteomes" id="UP001443914">
    <property type="component" value="Unassembled WGS sequence"/>
</dbReference>
<comment type="caution">
    <text evidence="2">The sequence shown here is derived from an EMBL/GenBank/DDBJ whole genome shotgun (WGS) entry which is preliminary data.</text>
</comment>
<reference evidence="2" key="1">
    <citation type="submission" date="2024-03" db="EMBL/GenBank/DDBJ databases">
        <title>WGS assembly of Saponaria officinalis var. Norfolk2.</title>
        <authorList>
            <person name="Jenkins J."/>
            <person name="Shu S."/>
            <person name="Grimwood J."/>
            <person name="Barry K."/>
            <person name="Goodstein D."/>
            <person name="Schmutz J."/>
            <person name="Leebens-Mack J."/>
            <person name="Osbourn A."/>
        </authorList>
    </citation>
    <scope>NUCLEOTIDE SEQUENCE [LARGE SCALE GENOMIC DNA]</scope>
    <source>
        <strain evidence="2">JIC</strain>
    </source>
</reference>
<gene>
    <name evidence="2" type="ORF">RND81_08G108000</name>
</gene>
<protein>
    <submittedName>
        <fullName evidence="2">Uncharacterized protein</fullName>
    </submittedName>
</protein>
<accession>A0AAW1J6U6</accession>
<sequence length="152" mass="16997">MHHRHYFSLFYPPHFVSHFMPLTFRSPPTLARRPTSAVAATAIGRQPLSSNYGASSDHQDPGASSDHQDPDASSDHKKTGAHHICLDDHLICDYHPPSTSLLLRSDVIFYLHPPFGHHRSRNTLIAVPDSLVVKENLKVMVPDVCGCCRDLR</sequence>
<evidence type="ECO:0000256" key="1">
    <source>
        <dbReference type="SAM" id="MobiDB-lite"/>
    </source>
</evidence>
<feature type="region of interest" description="Disordered" evidence="1">
    <location>
        <begin position="47"/>
        <end position="78"/>
    </location>
</feature>
<keyword evidence="3" id="KW-1185">Reference proteome</keyword>
<evidence type="ECO:0000313" key="3">
    <source>
        <dbReference type="Proteomes" id="UP001443914"/>
    </source>
</evidence>
<dbReference type="AlphaFoldDB" id="A0AAW1J6U6"/>
<feature type="compositionally biased region" description="Polar residues" evidence="1">
    <location>
        <begin position="47"/>
        <end position="56"/>
    </location>
</feature>